<dbReference type="AlphaFoldDB" id="B6G9A6"/>
<protein>
    <recommendedName>
        <fullName evidence="1">ESAT-6-like protein</fullName>
    </recommendedName>
</protein>
<reference evidence="2 3" key="2">
    <citation type="submission" date="2008-10" db="EMBL/GenBank/DDBJ databases">
        <authorList>
            <person name="Fulton L."/>
            <person name="Clifton S."/>
            <person name="Fulton B."/>
            <person name="Xu J."/>
            <person name="Minx P."/>
            <person name="Pepin K.H."/>
            <person name="Johnson M."/>
            <person name="Thiruvilangam P."/>
            <person name="Bhonagiri V."/>
            <person name="Nash W.E."/>
            <person name="Mardis E.R."/>
            <person name="Wilson R.K."/>
        </authorList>
    </citation>
    <scope>NUCLEOTIDE SEQUENCE [LARGE SCALE GENOMIC DNA]</scope>
    <source>
        <strain evidence="2 3">DSM 13279</strain>
    </source>
</reference>
<evidence type="ECO:0000313" key="3">
    <source>
        <dbReference type="Proteomes" id="UP000003560"/>
    </source>
</evidence>
<gene>
    <name evidence="2" type="ORF">COLSTE_00647</name>
</gene>
<dbReference type="Pfam" id="PF06013">
    <property type="entry name" value="WXG100"/>
    <property type="match status" value="1"/>
</dbReference>
<name>B6G9A6_9ACTN</name>
<keyword evidence="3" id="KW-1185">Reference proteome</keyword>
<comment type="similarity">
    <text evidence="1">Belongs to the WXG100 family.</text>
</comment>
<dbReference type="InterPro" id="IPR036689">
    <property type="entry name" value="ESAT-6-like_sf"/>
</dbReference>
<reference evidence="2 3" key="1">
    <citation type="submission" date="2008-10" db="EMBL/GenBank/DDBJ databases">
        <title>Draft genome sequence of Collinsella stercoris (DSM 13279).</title>
        <authorList>
            <person name="Sudarsanam P."/>
            <person name="Ley R."/>
            <person name="Guruge J."/>
            <person name="Turnbaugh P.J."/>
            <person name="Mahowald M."/>
            <person name="Liep D."/>
            <person name="Gordon J."/>
        </authorList>
    </citation>
    <scope>NUCLEOTIDE SEQUENCE [LARGE SCALE GENOMIC DNA]</scope>
    <source>
        <strain evidence="2 3">DSM 13279</strain>
    </source>
</reference>
<organism evidence="2 3">
    <name type="scientific">Collinsella stercoris DSM 13279</name>
    <dbReference type="NCBI Taxonomy" id="445975"/>
    <lineage>
        <taxon>Bacteria</taxon>
        <taxon>Bacillati</taxon>
        <taxon>Actinomycetota</taxon>
        <taxon>Coriobacteriia</taxon>
        <taxon>Coriobacteriales</taxon>
        <taxon>Coriobacteriaceae</taxon>
        <taxon>Collinsella</taxon>
    </lineage>
</organism>
<accession>B6G9A6</accession>
<dbReference type="EMBL" id="ABXJ01000035">
    <property type="protein sequence ID" value="EEA91130.1"/>
    <property type="molecule type" value="Genomic_DNA"/>
</dbReference>
<dbReference type="eggNOG" id="COG4842">
    <property type="taxonomic scope" value="Bacteria"/>
</dbReference>
<evidence type="ECO:0000313" key="2">
    <source>
        <dbReference type="EMBL" id="EEA91130.1"/>
    </source>
</evidence>
<dbReference type="Proteomes" id="UP000003560">
    <property type="component" value="Unassembled WGS sequence"/>
</dbReference>
<dbReference type="STRING" id="445975.COLSTE_00647"/>
<evidence type="ECO:0000256" key="1">
    <source>
        <dbReference type="RuleBase" id="RU362001"/>
    </source>
</evidence>
<proteinExistence type="inferred from homology"/>
<dbReference type="SUPFAM" id="SSF140453">
    <property type="entry name" value="EsxAB dimer-like"/>
    <property type="match status" value="1"/>
</dbReference>
<dbReference type="Gene3D" id="1.10.287.1060">
    <property type="entry name" value="ESAT-6-like"/>
    <property type="match status" value="1"/>
</dbReference>
<comment type="caution">
    <text evidence="2">The sequence shown here is derived from an EMBL/GenBank/DDBJ whole genome shotgun (WGS) entry which is preliminary data.</text>
</comment>
<dbReference type="HOGENOM" id="CLU_158563_2_0_11"/>
<dbReference type="InterPro" id="IPR010310">
    <property type="entry name" value="T7SS_ESAT-6-like"/>
</dbReference>
<sequence>MRERKFLMAGQIRITPDQMRSRAGEYRVEADNVGNVISRMDSLLSALQSEWEGEASNAYASRFEELRPSFVRAQELITEIAQSLDSTAQALEETDANIASAFRG</sequence>
<dbReference type="NCBIfam" id="TIGR03930">
    <property type="entry name" value="WXG100_ESAT6"/>
    <property type="match status" value="1"/>
</dbReference>